<evidence type="ECO:0000259" key="1">
    <source>
        <dbReference type="Pfam" id="PF14111"/>
    </source>
</evidence>
<gene>
    <name evidence="2" type="ORF">Cni_G17073</name>
</gene>
<dbReference type="EMBL" id="CP136894">
    <property type="protein sequence ID" value="WOL08320.1"/>
    <property type="molecule type" value="Genomic_DNA"/>
</dbReference>
<dbReference type="PANTHER" id="PTHR31286">
    <property type="entry name" value="GLYCINE-RICH CELL WALL STRUCTURAL PROTEIN 1.8-LIKE"/>
    <property type="match status" value="1"/>
</dbReference>
<evidence type="ECO:0000313" key="2">
    <source>
        <dbReference type="EMBL" id="WOL08320.1"/>
    </source>
</evidence>
<dbReference type="PANTHER" id="PTHR31286:SF180">
    <property type="entry name" value="OS10G0362600 PROTEIN"/>
    <property type="match status" value="1"/>
</dbReference>
<protein>
    <recommendedName>
        <fullName evidence="1">DUF4283 domain-containing protein</fullName>
    </recommendedName>
</protein>
<accession>A0AAQ3KGA6</accession>
<dbReference type="InterPro" id="IPR040256">
    <property type="entry name" value="At4g02000-like"/>
</dbReference>
<sequence>MPSSDANKHIAILNVEMPQASINQSNSLPSEKFKYVDSSRLFVSVSNPLFDSCPSGLNDVLFVENKEVEDDRVNSGYTEKKIKKKLPVSWADLFRAANVSDNLPKKNEVVDRIRNIQESSMNELTIEDELINSARKKWSLSLYGKFYGKSPTLGLVQFMMPKIWKTKSELRIVDLDAGFFCFRFSNSENYEMDLSGGSWFMRGQALLLKPWKPNFQPLLERIDTIPIWVQFPGLPVEYLQENILRKLVESVGQFIKIDEVTMRRQRAKYARVCVLWDLTRTVPNGIWVKSS</sequence>
<evidence type="ECO:0000313" key="3">
    <source>
        <dbReference type="Proteomes" id="UP001327560"/>
    </source>
</evidence>
<proteinExistence type="predicted"/>
<name>A0AAQ3KGA6_9LILI</name>
<reference evidence="2 3" key="1">
    <citation type="submission" date="2023-10" db="EMBL/GenBank/DDBJ databases">
        <title>Chromosome-scale genome assembly provides insights into flower coloration mechanisms of Canna indica.</title>
        <authorList>
            <person name="Li C."/>
        </authorList>
    </citation>
    <scope>NUCLEOTIDE SEQUENCE [LARGE SCALE GENOMIC DNA]</scope>
    <source>
        <tissue evidence="2">Flower</tissue>
    </source>
</reference>
<dbReference type="Pfam" id="PF14111">
    <property type="entry name" value="DUF4283"/>
    <property type="match status" value="1"/>
</dbReference>
<dbReference type="AlphaFoldDB" id="A0AAQ3KGA6"/>
<feature type="domain" description="DUF4283" evidence="1">
    <location>
        <begin position="136"/>
        <end position="217"/>
    </location>
</feature>
<organism evidence="2 3">
    <name type="scientific">Canna indica</name>
    <name type="common">Indian-shot</name>
    <dbReference type="NCBI Taxonomy" id="4628"/>
    <lineage>
        <taxon>Eukaryota</taxon>
        <taxon>Viridiplantae</taxon>
        <taxon>Streptophyta</taxon>
        <taxon>Embryophyta</taxon>
        <taxon>Tracheophyta</taxon>
        <taxon>Spermatophyta</taxon>
        <taxon>Magnoliopsida</taxon>
        <taxon>Liliopsida</taxon>
        <taxon>Zingiberales</taxon>
        <taxon>Cannaceae</taxon>
        <taxon>Canna</taxon>
    </lineage>
</organism>
<keyword evidence="3" id="KW-1185">Reference proteome</keyword>
<dbReference type="Proteomes" id="UP001327560">
    <property type="component" value="Chromosome 5"/>
</dbReference>
<dbReference type="InterPro" id="IPR025558">
    <property type="entry name" value="DUF4283"/>
</dbReference>